<keyword evidence="14" id="KW-1185">Reference proteome</keyword>
<evidence type="ECO:0000256" key="8">
    <source>
        <dbReference type="ARBA" id="ARBA00023012"/>
    </source>
</evidence>
<organism evidence="13 14">
    <name type="scientific">Amycolatopsis samaneae</name>
    <dbReference type="NCBI Taxonomy" id="664691"/>
    <lineage>
        <taxon>Bacteria</taxon>
        <taxon>Bacillati</taxon>
        <taxon>Actinomycetota</taxon>
        <taxon>Actinomycetes</taxon>
        <taxon>Pseudonocardiales</taxon>
        <taxon>Pseudonocardiaceae</taxon>
        <taxon>Amycolatopsis</taxon>
    </lineage>
</organism>
<sequence>MRSRVFHRVADALAAVVMAVGAGGNLAAGAWPLPGWMPPWLGWTVMGLSVVPLLLRWSWPLPAFTTGLLMIVVAAPIGGPIVAVPLVATGCALYVYTAYGPPRKSRIALVVAVAGLVLAATFIPSPAQFETLAFGNAAFGVSYALGYLVLTRREQAEQLRETYAHQAVSEERLRIAREMHDVVAHSMSLIAVKAAVGNHVALEQPEEARDALRVIEDASRETLAELRRMLGVLRGGTDEPPALLAPAPTLADLRALAERTGQAGPSVELDVEGLAELPAGVGQSVYRITQEALTNVVKHAGASACRVLVRGDEGQVSVEVTDDGAGGANGPVAPGHGMIGMRERVAVYGGEFSAETLPDKGFRVFARLPYADAEVTA</sequence>
<keyword evidence="3" id="KW-0597">Phosphoprotein</keyword>
<feature type="transmembrane region" description="Helical" evidence="9">
    <location>
        <begin position="131"/>
        <end position="150"/>
    </location>
</feature>
<feature type="transmembrane region" description="Helical" evidence="9">
    <location>
        <begin position="71"/>
        <end position="95"/>
    </location>
</feature>
<keyword evidence="5" id="KW-0547">Nucleotide-binding</keyword>
<evidence type="ECO:0000256" key="5">
    <source>
        <dbReference type="ARBA" id="ARBA00022741"/>
    </source>
</evidence>
<name>A0ABW5GF84_9PSEU</name>
<keyword evidence="4" id="KW-0808">Transferase</keyword>
<evidence type="ECO:0000256" key="6">
    <source>
        <dbReference type="ARBA" id="ARBA00022777"/>
    </source>
</evidence>
<dbReference type="EMBL" id="JBHUKU010000006">
    <property type="protein sequence ID" value="MFD2459707.1"/>
    <property type="molecule type" value="Genomic_DNA"/>
</dbReference>
<evidence type="ECO:0000259" key="11">
    <source>
        <dbReference type="Pfam" id="PF07730"/>
    </source>
</evidence>
<comment type="caution">
    <text evidence="13">The sequence shown here is derived from an EMBL/GenBank/DDBJ whole genome shotgun (WGS) entry which is preliminary data.</text>
</comment>
<accession>A0ABW5GF84</accession>
<evidence type="ECO:0000313" key="14">
    <source>
        <dbReference type="Proteomes" id="UP001597419"/>
    </source>
</evidence>
<keyword evidence="7" id="KW-0067">ATP-binding</keyword>
<dbReference type="Pfam" id="PF02518">
    <property type="entry name" value="HATPase_c"/>
    <property type="match status" value="1"/>
</dbReference>
<feature type="transmembrane region" description="Helical" evidence="9">
    <location>
        <begin position="107"/>
        <end position="125"/>
    </location>
</feature>
<dbReference type="InterPro" id="IPR050482">
    <property type="entry name" value="Sensor_HK_TwoCompSys"/>
</dbReference>
<proteinExistence type="predicted"/>
<evidence type="ECO:0000259" key="12">
    <source>
        <dbReference type="Pfam" id="PF23539"/>
    </source>
</evidence>
<dbReference type="PANTHER" id="PTHR24421">
    <property type="entry name" value="NITRATE/NITRITE SENSOR PROTEIN NARX-RELATED"/>
    <property type="match status" value="1"/>
</dbReference>
<protein>
    <recommendedName>
        <fullName evidence="2">histidine kinase</fullName>
        <ecNumber evidence="2">2.7.13.3</ecNumber>
    </recommendedName>
</protein>
<dbReference type="GO" id="GO:0016301">
    <property type="term" value="F:kinase activity"/>
    <property type="evidence" value="ECO:0007669"/>
    <property type="project" value="UniProtKB-KW"/>
</dbReference>
<evidence type="ECO:0000256" key="4">
    <source>
        <dbReference type="ARBA" id="ARBA00022679"/>
    </source>
</evidence>
<dbReference type="Pfam" id="PF07730">
    <property type="entry name" value="HisKA_3"/>
    <property type="match status" value="1"/>
</dbReference>
<evidence type="ECO:0000313" key="13">
    <source>
        <dbReference type="EMBL" id="MFD2459707.1"/>
    </source>
</evidence>
<keyword evidence="9" id="KW-1133">Transmembrane helix</keyword>
<dbReference type="InterPro" id="IPR011712">
    <property type="entry name" value="Sig_transdc_His_kin_sub3_dim/P"/>
</dbReference>
<feature type="domain" description="Histidine kinase/HSP90-like ATPase" evidence="10">
    <location>
        <begin position="283"/>
        <end position="370"/>
    </location>
</feature>
<dbReference type="Gene3D" id="1.20.5.1930">
    <property type="match status" value="1"/>
</dbReference>
<dbReference type="SUPFAM" id="SSF55874">
    <property type="entry name" value="ATPase domain of HSP90 chaperone/DNA topoisomerase II/histidine kinase"/>
    <property type="match status" value="1"/>
</dbReference>
<dbReference type="CDD" id="cd16917">
    <property type="entry name" value="HATPase_UhpB-NarQ-NarX-like"/>
    <property type="match status" value="1"/>
</dbReference>
<dbReference type="Proteomes" id="UP001597419">
    <property type="component" value="Unassembled WGS sequence"/>
</dbReference>
<feature type="domain" description="Signal transduction histidine kinase subgroup 3 dimerisation and phosphoacceptor" evidence="11">
    <location>
        <begin position="171"/>
        <end position="235"/>
    </location>
</feature>
<dbReference type="InterPro" id="IPR036890">
    <property type="entry name" value="HATPase_C_sf"/>
</dbReference>
<dbReference type="Pfam" id="PF23539">
    <property type="entry name" value="DUF7134"/>
    <property type="match status" value="1"/>
</dbReference>
<keyword evidence="9" id="KW-0812">Transmembrane</keyword>
<dbReference type="InterPro" id="IPR055558">
    <property type="entry name" value="DUF7134"/>
</dbReference>
<evidence type="ECO:0000259" key="10">
    <source>
        <dbReference type="Pfam" id="PF02518"/>
    </source>
</evidence>
<keyword evidence="8" id="KW-0902">Two-component regulatory system</keyword>
<evidence type="ECO:0000256" key="1">
    <source>
        <dbReference type="ARBA" id="ARBA00000085"/>
    </source>
</evidence>
<dbReference type="PANTHER" id="PTHR24421:SF10">
    <property type="entry name" value="NITRATE_NITRITE SENSOR PROTEIN NARQ"/>
    <property type="match status" value="1"/>
</dbReference>
<reference evidence="14" key="1">
    <citation type="journal article" date="2019" name="Int. J. Syst. Evol. Microbiol.">
        <title>The Global Catalogue of Microorganisms (GCM) 10K type strain sequencing project: providing services to taxonomists for standard genome sequencing and annotation.</title>
        <authorList>
            <consortium name="The Broad Institute Genomics Platform"/>
            <consortium name="The Broad Institute Genome Sequencing Center for Infectious Disease"/>
            <person name="Wu L."/>
            <person name="Ma J."/>
        </authorList>
    </citation>
    <scope>NUCLEOTIDE SEQUENCE [LARGE SCALE GENOMIC DNA]</scope>
    <source>
        <strain evidence="14">CGMCC 4.7643</strain>
    </source>
</reference>
<feature type="transmembrane region" description="Helical" evidence="9">
    <location>
        <begin position="12"/>
        <end position="33"/>
    </location>
</feature>
<evidence type="ECO:0000256" key="3">
    <source>
        <dbReference type="ARBA" id="ARBA00022553"/>
    </source>
</evidence>
<dbReference type="InterPro" id="IPR003594">
    <property type="entry name" value="HATPase_dom"/>
</dbReference>
<feature type="domain" description="DUF7134" evidence="12">
    <location>
        <begin position="10"/>
        <end position="153"/>
    </location>
</feature>
<dbReference type="Gene3D" id="3.30.565.10">
    <property type="entry name" value="Histidine kinase-like ATPase, C-terminal domain"/>
    <property type="match status" value="1"/>
</dbReference>
<evidence type="ECO:0000256" key="9">
    <source>
        <dbReference type="SAM" id="Phobius"/>
    </source>
</evidence>
<dbReference type="RefSeq" id="WP_345397380.1">
    <property type="nucleotide sequence ID" value="NZ_BAABHG010000008.1"/>
</dbReference>
<comment type="catalytic activity">
    <reaction evidence="1">
        <text>ATP + protein L-histidine = ADP + protein N-phospho-L-histidine.</text>
        <dbReference type="EC" id="2.7.13.3"/>
    </reaction>
</comment>
<evidence type="ECO:0000256" key="2">
    <source>
        <dbReference type="ARBA" id="ARBA00012438"/>
    </source>
</evidence>
<evidence type="ECO:0000256" key="7">
    <source>
        <dbReference type="ARBA" id="ARBA00022840"/>
    </source>
</evidence>
<dbReference type="EC" id="2.7.13.3" evidence="2"/>
<keyword evidence="9" id="KW-0472">Membrane</keyword>
<keyword evidence="6 13" id="KW-0418">Kinase</keyword>
<gene>
    <name evidence="13" type="ORF">ACFSYJ_13920</name>
</gene>